<dbReference type="Pfam" id="PF01582">
    <property type="entry name" value="TIR"/>
    <property type="match status" value="1"/>
</dbReference>
<evidence type="ECO:0000259" key="6">
    <source>
        <dbReference type="PROSITE" id="PS50104"/>
    </source>
</evidence>
<keyword evidence="4" id="KW-0520">NAD</keyword>
<comment type="caution">
    <text evidence="7">The sequence shown here is derived from an EMBL/GenBank/DDBJ whole genome shotgun (WGS) entry which is preliminary data.</text>
</comment>
<evidence type="ECO:0000256" key="4">
    <source>
        <dbReference type="ARBA" id="ARBA00023027"/>
    </source>
</evidence>
<dbReference type="InterPro" id="IPR032675">
    <property type="entry name" value="LRR_dom_sf"/>
</dbReference>
<feature type="region of interest" description="Disordered" evidence="5">
    <location>
        <begin position="881"/>
        <end position="902"/>
    </location>
</feature>
<proteinExistence type="predicted"/>
<dbReference type="InterPro" id="IPR002182">
    <property type="entry name" value="NB-ARC"/>
</dbReference>
<dbReference type="EMBL" id="JAIWQS010000007">
    <property type="protein sequence ID" value="KAJ8759486.1"/>
    <property type="molecule type" value="Genomic_DNA"/>
</dbReference>
<dbReference type="Pfam" id="PF00931">
    <property type="entry name" value="NB-ARC"/>
    <property type="match status" value="1"/>
</dbReference>
<keyword evidence="1" id="KW-0433">Leucine-rich repeat</keyword>
<protein>
    <recommendedName>
        <fullName evidence="6">TIR domain-containing protein</fullName>
    </recommendedName>
</protein>
<dbReference type="InterPro" id="IPR036390">
    <property type="entry name" value="WH_DNA-bd_sf"/>
</dbReference>
<dbReference type="FunFam" id="3.40.50.10140:FF:000007">
    <property type="entry name" value="Disease resistance protein (TIR-NBS-LRR class)"/>
    <property type="match status" value="1"/>
</dbReference>
<reference evidence="7 8" key="1">
    <citation type="submission" date="2021-09" db="EMBL/GenBank/DDBJ databases">
        <title>Genomic insights and catalytic innovation underlie evolution of tropane alkaloids biosynthesis.</title>
        <authorList>
            <person name="Wang Y.-J."/>
            <person name="Tian T."/>
            <person name="Huang J.-P."/>
            <person name="Huang S.-X."/>
        </authorList>
    </citation>
    <scope>NUCLEOTIDE SEQUENCE [LARGE SCALE GENOMIC DNA]</scope>
    <source>
        <strain evidence="7">KIB-2018</strain>
        <tissue evidence="7">Leaf</tissue>
    </source>
</reference>
<dbReference type="InterPro" id="IPR058192">
    <property type="entry name" value="WHD_ROQ1-like"/>
</dbReference>
<evidence type="ECO:0000313" key="7">
    <source>
        <dbReference type="EMBL" id="KAJ8759486.1"/>
    </source>
</evidence>
<keyword evidence="3" id="KW-0611">Plant defense</keyword>
<dbReference type="PROSITE" id="PS50104">
    <property type="entry name" value="TIR"/>
    <property type="match status" value="1"/>
</dbReference>
<evidence type="ECO:0000256" key="1">
    <source>
        <dbReference type="ARBA" id="ARBA00022614"/>
    </source>
</evidence>
<dbReference type="PANTHER" id="PTHR11017">
    <property type="entry name" value="LEUCINE-RICH REPEAT-CONTAINING PROTEIN"/>
    <property type="match status" value="1"/>
</dbReference>
<keyword evidence="2" id="KW-0677">Repeat</keyword>
<keyword evidence="8" id="KW-1185">Reference proteome</keyword>
<dbReference type="SUPFAM" id="SSF46785">
    <property type="entry name" value="Winged helix' DNA-binding domain"/>
    <property type="match status" value="1"/>
</dbReference>
<dbReference type="GO" id="GO:0006952">
    <property type="term" value="P:defense response"/>
    <property type="evidence" value="ECO:0007669"/>
    <property type="project" value="UniProtKB-KW"/>
</dbReference>
<dbReference type="SMART" id="SM00255">
    <property type="entry name" value="TIR"/>
    <property type="match status" value="1"/>
</dbReference>
<dbReference type="Gene3D" id="3.40.50.10140">
    <property type="entry name" value="Toll/interleukin-1 receptor homology (TIR) domain"/>
    <property type="match status" value="1"/>
</dbReference>
<dbReference type="AlphaFoldDB" id="A0AAV8SYC0"/>
<evidence type="ECO:0000313" key="8">
    <source>
        <dbReference type="Proteomes" id="UP001159364"/>
    </source>
</evidence>
<evidence type="ECO:0000256" key="3">
    <source>
        <dbReference type="ARBA" id="ARBA00022821"/>
    </source>
</evidence>
<dbReference type="PRINTS" id="PR00364">
    <property type="entry name" value="DISEASERSIST"/>
</dbReference>
<dbReference type="SUPFAM" id="SSF52540">
    <property type="entry name" value="P-loop containing nucleoside triphosphate hydrolases"/>
    <property type="match status" value="1"/>
</dbReference>
<evidence type="ECO:0000256" key="5">
    <source>
        <dbReference type="SAM" id="MobiDB-lite"/>
    </source>
</evidence>
<dbReference type="SUPFAM" id="SSF52058">
    <property type="entry name" value="L domain-like"/>
    <property type="match status" value="1"/>
</dbReference>
<dbReference type="GO" id="GO:0043531">
    <property type="term" value="F:ADP binding"/>
    <property type="evidence" value="ECO:0007669"/>
    <property type="project" value="InterPro"/>
</dbReference>
<dbReference type="Pfam" id="PF23282">
    <property type="entry name" value="WHD_ROQ1"/>
    <property type="match status" value="1"/>
</dbReference>
<feature type="domain" description="TIR" evidence="6">
    <location>
        <begin position="23"/>
        <end position="188"/>
    </location>
</feature>
<dbReference type="Proteomes" id="UP001159364">
    <property type="component" value="Linkage Group LG07"/>
</dbReference>
<dbReference type="InterPro" id="IPR042197">
    <property type="entry name" value="Apaf_helical"/>
</dbReference>
<dbReference type="PANTHER" id="PTHR11017:SF479">
    <property type="entry name" value="DISEASE RESISTANCE PROTEIN (TIR-NBS-LRR CLASS) FAMILY"/>
    <property type="match status" value="1"/>
</dbReference>
<dbReference type="SUPFAM" id="SSF52047">
    <property type="entry name" value="RNI-like"/>
    <property type="match status" value="1"/>
</dbReference>
<feature type="compositionally biased region" description="Basic and acidic residues" evidence="5">
    <location>
        <begin position="887"/>
        <end position="902"/>
    </location>
</feature>
<dbReference type="InterPro" id="IPR027417">
    <property type="entry name" value="P-loop_NTPase"/>
</dbReference>
<dbReference type="InterPro" id="IPR000157">
    <property type="entry name" value="TIR_dom"/>
</dbReference>
<sequence length="1248" mass="141022">MAGPSSFPSLISSSFPSSTTHQEKHDVFLSFRGQDTRKSLTSHLFAALEKAKIQTFMDNDGLDRGEAIAPSLLKAIEESKVSVIIFSQNYADSRWCLDELVKIMECKKNNGQIAIPVFYQVSASNVRHQTKSYEQAFDKLKQCYDDDKIQKWRDVLKEAADISGWSSSSSGDDSKLIEQLVRYILNKLNRLSPIECSNLVGIDSPIKEVQSILRMNDSQSVVIVGIWGMGGSGKTAIAGAVFNQIYMQFDGFHFLSNVREELKRRNEADLRNKVISNILEEENLKLNTPNLEQAFIKDRLRRKKVLLVLDNVDDSVALENLLGEPSDLFGRGSRIIITSRDRRVLKSVTDEIYEVQRLEIDEALELFSLSAFKAKYPPSDYMQKSMRVINDTECNPLALKVLGSALYKVSKEEWQSKQEKLDSDPRIQNMTRSSYDGLTRDQKGIFLDIAYFFEGEDRDYVTKVLETSYSSVHYDICVLIDKSLVTISNKKIEMHVLILDMGLNIVREAESGSRSRLWTYEEICDALTGKKGNEVVEGIILDISQTKELKLDSDAFKGMNHLRLLKFYVPASSMGCGNEVNLAGGKLSLCGKLSYLHWYRYPLQFLPNNFCAENLVELNLPYSKVEELALGKQDLPKLKWVDLRRSEYLYKISGLSRAINLESLVLQGCTRLRDLDQSIQYLEKTEHLDLAGCEELTSFPKTLGSKSIKFLDLSYCFNIRDCPEISGQMEELDLSWTAIEHVHPSIQQLKCLRVLRLNGCSHVTKFPVISESIEELYLGYTAIEELPSSIKFLTRLAKLDIGNCWKLSNLVDNIYPLKYLKEMHSSGTATIKSIPNNLYNFASLSFHEARKTKEKLATKTKGLVSGISSYRQIKGFLPEFPSVSSESKSKEEAESSKTTKAKLPAEIDGESKKGLLTRVPRVFGGSKTKASPTKDPSALSSKILDDLGCLLLLKHLILKRMDFESLPSSIKHLTQLQLIDLSKCKRLKSLPELPPSLEILDADNCTSLESLFSSINFRYLNLENCRKLDQKTHREIMENIQSIIQRMARKSLEEAYPVQFLFPGSEMPPLSYNQTNVGSSLTMQWPSDWTKFNGIVFCMLFGPEEGSGLLNKVNEAASPSILSFGCKCCIKANEGAASNVICEWERSFGHLNLAKSDHVLTWYDPCRETTEGGSDDEIEWFKKYSGRKISFEFQVETFLCFSSQCTIKKSGILLLQNDTTGTRMAPRLKTDKVKCSCQKPLLIYKVVS</sequence>
<dbReference type="InterPro" id="IPR035897">
    <property type="entry name" value="Toll_tir_struct_dom_sf"/>
</dbReference>
<dbReference type="GO" id="GO:0007165">
    <property type="term" value="P:signal transduction"/>
    <property type="evidence" value="ECO:0007669"/>
    <property type="project" value="InterPro"/>
</dbReference>
<organism evidence="7 8">
    <name type="scientific">Erythroxylum novogranatense</name>
    <dbReference type="NCBI Taxonomy" id="1862640"/>
    <lineage>
        <taxon>Eukaryota</taxon>
        <taxon>Viridiplantae</taxon>
        <taxon>Streptophyta</taxon>
        <taxon>Embryophyta</taxon>
        <taxon>Tracheophyta</taxon>
        <taxon>Spermatophyta</taxon>
        <taxon>Magnoliopsida</taxon>
        <taxon>eudicotyledons</taxon>
        <taxon>Gunneridae</taxon>
        <taxon>Pentapetalae</taxon>
        <taxon>rosids</taxon>
        <taxon>fabids</taxon>
        <taxon>Malpighiales</taxon>
        <taxon>Erythroxylaceae</taxon>
        <taxon>Erythroxylum</taxon>
    </lineage>
</organism>
<accession>A0AAV8SYC0</accession>
<dbReference type="SUPFAM" id="SSF52200">
    <property type="entry name" value="Toll/Interleukin receptor TIR domain"/>
    <property type="match status" value="1"/>
</dbReference>
<dbReference type="InterPro" id="IPR044974">
    <property type="entry name" value="Disease_R_plants"/>
</dbReference>
<dbReference type="Gene3D" id="1.10.8.430">
    <property type="entry name" value="Helical domain of apoptotic protease-activating factors"/>
    <property type="match status" value="1"/>
</dbReference>
<dbReference type="Gene3D" id="3.80.10.10">
    <property type="entry name" value="Ribonuclease Inhibitor"/>
    <property type="match status" value="3"/>
</dbReference>
<name>A0AAV8SYC0_9ROSI</name>
<gene>
    <name evidence="7" type="ORF">K2173_007099</name>
</gene>
<evidence type="ECO:0000256" key="2">
    <source>
        <dbReference type="ARBA" id="ARBA00022737"/>
    </source>
</evidence>
<dbReference type="Gene3D" id="3.40.50.300">
    <property type="entry name" value="P-loop containing nucleotide triphosphate hydrolases"/>
    <property type="match status" value="1"/>
</dbReference>